<dbReference type="AlphaFoldDB" id="A0A916E5X9"/>
<gene>
    <name evidence="2" type="ORF">CHRIB12_LOCUS8996</name>
</gene>
<proteinExistence type="predicted"/>
<name>A0A916E5X9_9GLOM</name>
<dbReference type="OrthoDB" id="10365673at2759"/>
<accession>A0A916E5X9</accession>
<feature type="transmembrane region" description="Helical" evidence="1">
    <location>
        <begin position="30"/>
        <end position="47"/>
    </location>
</feature>
<dbReference type="Proteomes" id="UP000684084">
    <property type="component" value="Unassembled WGS sequence"/>
</dbReference>
<evidence type="ECO:0000313" key="3">
    <source>
        <dbReference type="Proteomes" id="UP000684084"/>
    </source>
</evidence>
<keyword evidence="1" id="KW-0812">Transmembrane</keyword>
<evidence type="ECO:0000256" key="1">
    <source>
        <dbReference type="SAM" id="Phobius"/>
    </source>
</evidence>
<protein>
    <submittedName>
        <fullName evidence="2">Uncharacterized protein</fullName>
    </submittedName>
</protein>
<organism evidence="2 3">
    <name type="scientific">Rhizophagus irregularis</name>
    <dbReference type="NCBI Taxonomy" id="588596"/>
    <lineage>
        <taxon>Eukaryota</taxon>
        <taxon>Fungi</taxon>
        <taxon>Fungi incertae sedis</taxon>
        <taxon>Mucoromycota</taxon>
        <taxon>Glomeromycotina</taxon>
        <taxon>Glomeromycetes</taxon>
        <taxon>Glomerales</taxon>
        <taxon>Glomeraceae</taxon>
        <taxon>Rhizophagus</taxon>
    </lineage>
</organism>
<evidence type="ECO:0000313" key="2">
    <source>
        <dbReference type="EMBL" id="CAB5362232.1"/>
    </source>
</evidence>
<sequence length="72" mass="8530">MHTFSGLAEVLFSDLDNLSLPQNYHKKKNVIINFIQIELINICVLLLKSRDLHMIKKKMKFTVYYIITTYIL</sequence>
<comment type="caution">
    <text evidence="2">The sequence shown here is derived from an EMBL/GenBank/DDBJ whole genome shotgun (WGS) entry which is preliminary data.</text>
</comment>
<dbReference type="EMBL" id="CAGKOT010000017">
    <property type="protein sequence ID" value="CAB5362232.1"/>
    <property type="molecule type" value="Genomic_DNA"/>
</dbReference>
<keyword evidence="1" id="KW-1133">Transmembrane helix</keyword>
<keyword evidence="1" id="KW-0472">Membrane</keyword>
<reference evidence="2" key="1">
    <citation type="submission" date="2020-05" db="EMBL/GenBank/DDBJ databases">
        <authorList>
            <person name="Rincon C."/>
            <person name="Sanders R I."/>
            <person name="Robbins C."/>
            <person name="Chaturvedi A."/>
        </authorList>
    </citation>
    <scope>NUCLEOTIDE SEQUENCE</scope>
    <source>
        <strain evidence="2">CHB12</strain>
    </source>
</reference>